<dbReference type="InterPro" id="IPR011527">
    <property type="entry name" value="ABC1_TM_dom"/>
</dbReference>
<accession>A0ABS5TTB5</accession>
<comment type="caution">
    <text evidence="10">The sequence shown here is derived from an EMBL/GenBank/DDBJ whole genome shotgun (WGS) entry which is preliminary data.</text>
</comment>
<evidence type="ECO:0000256" key="4">
    <source>
        <dbReference type="ARBA" id="ARBA00022840"/>
    </source>
</evidence>
<feature type="transmembrane region" description="Helical" evidence="7">
    <location>
        <begin position="20"/>
        <end position="43"/>
    </location>
</feature>
<reference evidence="10 11" key="1">
    <citation type="submission" date="2021-05" db="EMBL/GenBank/DDBJ databases">
        <title>Kineosporia and Streptomyces sp. nov. two new marine actinobacteria isolated from Coral.</title>
        <authorList>
            <person name="Buangrab K."/>
            <person name="Sutthacheep M."/>
            <person name="Yeemin T."/>
            <person name="Harunari E."/>
            <person name="Igarashi Y."/>
            <person name="Kanchanasin P."/>
            <person name="Tanasupawat S."/>
            <person name="Phongsopitanun W."/>
        </authorList>
    </citation>
    <scope>NUCLEOTIDE SEQUENCE [LARGE SCALE GENOMIC DNA]</scope>
    <source>
        <strain evidence="10 11">J2-2</strain>
    </source>
</reference>
<evidence type="ECO:0000259" key="9">
    <source>
        <dbReference type="PROSITE" id="PS50929"/>
    </source>
</evidence>
<evidence type="ECO:0000256" key="1">
    <source>
        <dbReference type="ARBA" id="ARBA00004651"/>
    </source>
</evidence>
<feature type="domain" description="ABC transmembrane type-1" evidence="9">
    <location>
        <begin position="58"/>
        <end position="297"/>
    </location>
</feature>
<dbReference type="InterPro" id="IPR003593">
    <property type="entry name" value="AAA+_ATPase"/>
</dbReference>
<proteinExistence type="predicted"/>
<keyword evidence="2 7" id="KW-0812">Transmembrane</keyword>
<dbReference type="SUPFAM" id="SSF90123">
    <property type="entry name" value="ABC transporter transmembrane region"/>
    <property type="match status" value="1"/>
</dbReference>
<dbReference type="PANTHER" id="PTHR24221">
    <property type="entry name" value="ATP-BINDING CASSETTE SUB-FAMILY B"/>
    <property type="match status" value="1"/>
</dbReference>
<dbReference type="InterPro" id="IPR003439">
    <property type="entry name" value="ABC_transporter-like_ATP-bd"/>
</dbReference>
<keyword evidence="11" id="KW-1185">Reference proteome</keyword>
<evidence type="ECO:0000256" key="6">
    <source>
        <dbReference type="ARBA" id="ARBA00023136"/>
    </source>
</evidence>
<dbReference type="SMART" id="SM00382">
    <property type="entry name" value="AAA"/>
    <property type="match status" value="1"/>
</dbReference>
<protein>
    <submittedName>
        <fullName evidence="10">ABC transporter ATP-binding protein</fullName>
    </submittedName>
</protein>
<keyword evidence="6 7" id="KW-0472">Membrane</keyword>
<organism evidence="10 11">
    <name type="scientific">Kineosporia corallincola</name>
    <dbReference type="NCBI Taxonomy" id="2835133"/>
    <lineage>
        <taxon>Bacteria</taxon>
        <taxon>Bacillati</taxon>
        <taxon>Actinomycetota</taxon>
        <taxon>Actinomycetes</taxon>
        <taxon>Kineosporiales</taxon>
        <taxon>Kineosporiaceae</taxon>
        <taxon>Kineosporia</taxon>
    </lineage>
</organism>
<evidence type="ECO:0000256" key="5">
    <source>
        <dbReference type="ARBA" id="ARBA00022989"/>
    </source>
</evidence>
<evidence type="ECO:0000313" key="11">
    <source>
        <dbReference type="Proteomes" id="UP001197247"/>
    </source>
</evidence>
<dbReference type="InterPro" id="IPR027417">
    <property type="entry name" value="P-loop_NTPase"/>
</dbReference>
<dbReference type="Gene3D" id="1.20.1560.10">
    <property type="entry name" value="ABC transporter type 1, transmembrane domain"/>
    <property type="match status" value="1"/>
</dbReference>
<dbReference type="Gene3D" id="3.40.50.300">
    <property type="entry name" value="P-loop containing nucleotide triphosphate hydrolases"/>
    <property type="match status" value="1"/>
</dbReference>
<feature type="transmembrane region" description="Helical" evidence="7">
    <location>
        <begin position="130"/>
        <end position="151"/>
    </location>
</feature>
<feature type="transmembrane region" description="Helical" evidence="7">
    <location>
        <begin position="55"/>
        <end position="73"/>
    </location>
</feature>
<dbReference type="PANTHER" id="PTHR24221:SF654">
    <property type="entry name" value="ATP-BINDING CASSETTE SUB-FAMILY B MEMBER 6"/>
    <property type="match status" value="1"/>
</dbReference>
<dbReference type="GO" id="GO:0005524">
    <property type="term" value="F:ATP binding"/>
    <property type="evidence" value="ECO:0007669"/>
    <property type="project" value="UniProtKB-KW"/>
</dbReference>
<evidence type="ECO:0000256" key="2">
    <source>
        <dbReference type="ARBA" id="ARBA00022692"/>
    </source>
</evidence>
<dbReference type="RefSeq" id="WP_214160540.1">
    <property type="nucleotide sequence ID" value="NZ_JAHBAY010000022.1"/>
</dbReference>
<keyword evidence="4 10" id="KW-0067">ATP-binding</keyword>
<keyword evidence="5 7" id="KW-1133">Transmembrane helix</keyword>
<dbReference type="Proteomes" id="UP001197247">
    <property type="component" value="Unassembled WGS sequence"/>
</dbReference>
<dbReference type="EMBL" id="JAHBAY010000022">
    <property type="protein sequence ID" value="MBT0774005.1"/>
    <property type="molecule type" value="Genomic_DNA"/>
</dbReference>
<dbReference type="PROSITE" id="PS00211">
    <property type="entry name" value="ABC_TRANSPORTER_1"/>
    <property type="match status" value="1"/>
</dbReference>
<dbReference type="InterPro" id="IPR036640">
    <property type="entry name" value="ABC1_TM_sf"/>
</dbReference>
<comment type="subcellular location">
    <subcellularLocation>
        <location evidence="1">Cell membrane</location>
        <topology evidence="1">Multi-pass membrane protein</topology>
    </subcellularLocation>
</comment>
<dbReference type="InterPro" id="IPR039421">
    <property type="entry name" value="Type_1_exporter"/>
</dbReference>
<evidence type="ECO:0000256" key="3">
    <source>
        <dbReference type="ARBA" id="ARBA00022741"/>
    </source>
</evidence>
<feature type="domain" description="ABC transporter" evidence="8">
    <location>
        <begin position="329"/>
        <end position="562"/>
    </location>
</feature>
<evidence type="ECO:0000256" key="7">
    <source>
        <dbReference type="SAM" id="Phobius"/>
    </source>
</evidence>
<gene>
    <name evidence="10" type="ORF">KIH74_33985</name>
</gene>
<dbReference type="PROSITE" id="PS50893">
    <property type="entry name" value="ABC_TRANSPORTER_2"/>
    <property type="match status" value="1"/>
</dbReference>
<keyword evidence="3" id="KW-0547">Nucleotide-binding</keyword>
<dbReference type="SUPFAM" id="SSF52540">
    <property type="entry name" value="P-loop containing nucleoside triphosphate hydrolases"/>
    <property type="match status" value="1"/>
</dbReference>
<evidence type="ECO:0000259" key="8">
    <source>
        <dbReference type="PROSITE" id="PS50893"/>
    </source>
</evidence>
<dbReference type="InterPro" id="IPR017871">
    <property type="entry name" value="ABC_transporter-like_CS"/>
</dbReference>
<dbReference type="Pfam" id="PF00005">
    <property type="entry name" value="ABC_tran"/>
    <property type="match status" value="1"/>
</dbReference>
<feature type="transmembrane region" description="Helical" evidence="7">
    <location>
        <begin position="235"/>
        <end position="261"/>
    </location>
</feature>
<sequence>MLRDFYRILPGPERRQFALLTGWLGAAAVLHGVALGLTGLVIARCLDPSRDAGPAMTALGVAVVAFLIVQWVAQAVAFRVGSTSARALHVALGEHLSVLPLGWFTPARQAEAIATATGGVTTLMSYPALLLRPAMTAVITPVAAALTLVVLDWRYTLTALGASVIAWYVSRFSGRLAASVDDRRHAAGVEGTSRLLEYAQRQHLIRTDGADGDSGDLRTALGQVRREALRSTGTVIPGLLLFGVTLNALFAVMVTAGAVWIDSGTLDVPVVVGALVVLARLSAVASAGAELAASLRLHQGLLTRLAGMMNAEGLTVLPPAGIALSGHLVEAEAVSFRYGSETALDTVSLTLPRQGLTALVGASGAGKTTLIRLLARFWDPDAGTVVMDGMDLRTLHPEDLYGRLATVLQDDYLLDASVGENIRAGRPGATDAEVARAVAAAGLEQTVAQWPAGLETPAGPGGSRLSGGQRQRVCVARALLKAAPLTLMDEATSALDPANRRLVLEAAHRLARAGSVVLVAHDLATVVDADQILVMDAGRVVQRGTHAELAGQEGVYRRLLASAGSPVMN</sequence>
<name>A0ABS5TTB5_9ACTN</name>
<dbReference type="PROSITE" id="PS50929">
    <property type="entry name" value="ABC_TM1F"/>
    <property type="match status" value="1"/>
</dbReference>
<evidence type="ECO:0000313" key="10">
    <source>
        <dbReference type="EMBL" id="MBT0774005.1"/>
    </source>
</evidence>